<reference evidence="1 2" key="1">
    <citation type="submission" date="2015-12" db="EMBL/GenBank/DDBJ databases">
        <title>Draft genome sequence of Moniliophthora roreri, the causal agent of frosty pod rot of cacao.</title>
        <authorList>
            <person name="Aime M.C."/>
            <person name="Diaz-Valderrama J.R."/>
            <person name="Kijpornyongpan T."/>
            <person name="Phillips-Mora W."/>
        </authorList>
    </citation>
    <scope>NUCLEOTIDE SEQUENCE [LARGE SCALE GENOMIC DNA]</scope>
    <source>
        <strain evidence="1 2">MCA 2952</strain>
    </source>
</reference>
<organism evidence="1 2">
    <name type="scientific">Moniliophthora roreri</name>
    <name type="common">Frosty pod rot fungus</name>
    <name type="synonym">Monilia roreri</name>
    <dbReference type="NCBI Taxonomy" id="221103"/>
    <lineage>
        <taxon>Eukaryota</taxon>
        <taxon>Fungi</taxon>
        <taxon>Dikarya</taxon>
        <taxon>Basidiomycota</taxon>
        <taxon>Agaricomycotina</taxon>
        <taxon>Agaricomycetes</taxon>
        <taxon>Agaricomycetidae</taxon>
        <taxon>Agaricales</taxon>
        <taxon>Marasmiineae</taxon>
        <taxon>Marasmiaceae</taxon>
        <taxon>Moniliophthora</taxon>
    </lineage>
</organism>
<dbReference type="Proteomes" id="UP000054988">
    <property type="component" value="Unassembled WGS sequence"/>
</dbReference>
<gene>
    <name evidence="1" type="ORF">WG66_12312</name>
</gene>
<comment type="caution">
    <text evidence="1">The sequence shown here is derived from an EMBL/GenBank/DDBJ whole genome shotgun (WGS) entry which is preliminary data.</text>
</comment>
<dbReference type="AlphaFoldDB" id="A0A0W0FFN8"/>
<name>A0A0W0FFN8_MONRR</name>
<sequence length="58" mass="6899">MFHIINWASNKIPPTVSVVHLNFTCICVVRNDSKLFFFPSRWLFQMINTNNMGTYYLK</sequence>
<dbReference type="EMBL" id="LATX01002017">
    <property type="protein sequence ID" value="KTB35098.1"/>
    <property type="molecule type" value="Genomic_DNA"/>
</dbReference>
<proteinExistence type="predicted"/>
<accession>A0A0W0FFN8</accession>
<protein>
    <submittedName>
        <fullName evidence="1">Uncharacterized protein</fullName>
    </submittedName>
</protein>
<evidence type="ECO:0000313" key="2">
    <source>
        <dbReference type="Proteomes" id="UP000054988"/>
    </source>
</evidence>
<evidence type="ECO:0000313" key="1">
    <source>
        <dbReference type="EMBL" id="KTB35098.1"/>
    </source>
</evidence>